<accession>A0A4S2LFD3</accession>
<gene>
    <name evidence="1" type="ORF">CRM22_009086</name>
</gene>
<evidence type="ECO:0000313" key="2">
    <source>
        <dbReference type="Proteomes" id="UP000308267"/>
    </source>
</evidence>
<dbReference type="AlphaFoldDB" id="A0A4S2LFD3"/>
<reference evidence="1 2" key="1">
    <citation type="journal article" date="2019" name="BMC Genomics">
        <title>New insights from Opisthorchis felineus genome: update on genomics of the epidemiologically important liver flukes.</title>
        <authorList>
            <person name="Ershov N.I."/>
            <person name="Mordvinov V.A."/>
            <person name="Prokhortchouk E.B."/>
            <person name="Pakharukova M.Y."/>
            <person name="Gunbin K.V."/>
            <person name="Ustyantsev K."/>
            <person name="Genaev M.A."/>
            <person name="Blinov A.G."/>
            <person name="Mazur A."/>
            <person name="Boulygina E."/>
            <person name="Tsygankova S."/>
            <person name="Khrameeva E."/>
            <person name="Chekanov N."/>
            <person name="Fan G."/>
            <person name="Xiao A."/>
            <person name="Zhang H."/>
            <person name="Xu X."/>
            <person name="Yang H."/>
            <person name="Solovyev V."/>
            <person name="Lee S.M."/>
            <person name="Liu X."/>
            <person name="Afonnikov D.A."/>
            <person name="Skryabin K.G."/>
        </authorList>
    </citation>
    <scope>NUCLEOTIDE SEQUENCE [LARGE SCALE GENOMIC DNA]</scope>
    <source>
        <strain evidence="1">AK-0245</strain>
        <tissue evidence="1">Whole organism</tissue>
    </source>
</reference>
<name>A0A4S2LFD3_OPIFE</name>
<keyword evidence="2" id="KW-1185">Reference proteome</keyword>
<dbReference type="Proteomes" id="UP000308267">
    <property type="component" value="Unassembled WGS sequence"/>
</dbReference>
<organism evidence="1 2">
    <name type="scientific">Opisthorchis felineus</name>
    <dbReference type="NCBI Taxonomy" id="147828"/>
    <lineage>
        <taxon>Eukaryota</taxon>
        <taxon>Metazoa</taxon>
        <taxon>Spiralia</taxon>
        <taxon>Lophotrochozoa</taxon>
        <taxon>Platyhelminthes</taxon>
        <taxon>Trematoda</taxon>
        <taxon>Digenea</taxon>
        <taxon>Opisthorchiida</taxon>
        <taxon>Opisthorchiata</taxon>
        <taxon>Opisthorchiidae</taxon>
        <taxon>Opisthorchis</taxon>
    </lineage>
</organism>
<evidence type="ECO:0000313" key="1">
    <source>
        <dbReference type="EMBL" id="TGZ59419.1"/>
    </source>
</evidence>
<comment type="caution">
    <text evidence="1">The sequence shown here is derived from an EMBL/GenBank/DDBJ whole genome shotgun (WGS) entry which is preliminary data.</text>
</comment>
<protein>
    <submittedName>
        <fullName evidence="1">Uncharacterized protein</fullName>
    </submittedName>
</protein>
<proteinExistence type="predicted"/>
<dbReference type="OrthoDB" id="10279232at2759"/>
<dbReference type="EMBL" id="SJOL01008860">
    <property type="protein sequence ID" value="TGZ59419.1"/>
    <property type="molecule type" value="Genomic_DNA"/>
</dbReference>
<sequence length="240" mass="26810">MSGVVLLYQVPIEDIYLLRNAFYRCSSIMKNGYGAKFFGVSDNVEDFPPCHPSAFLDFGMGMVYFTQKEDAERFLHTDRALNEAEILKNAEVSIVPLGTPLLLGKATKYTFLITHLLTSEKDSELPDHKAIRAMMACGAVPLNSEHQETSSKEGDVGHICCGLRIIQLPAKEKFYEWIKSDYGTDFRKEIDEVGFLNSYVATFGSSLGAKRPSEPAKVQLAETKDAFQALANVEQQTEEF</sequence>
<dbReference type="STRING" id="147828.A0A4S2LFD3"/>